<dbReference type="PANTHER" id="PTHR42951:SF22">
    <property type="entry name" value="METALLO BETA-LACTAMASE SUPERFAMILY LIPOPROTEIN"/>
    <property type="match status" value="1"/>
</dbReference>
<dbReference type="EMBL" id="JAUSTR010000003">
    <property type="protein sequence ID" value="MDQ0162201.1"/>
    <property type="molecule type" value="Genomic_DNA"/>
</dbReference>
<gene>
    <name evidence="2" type="ORF">J2S06_001277</name>
</gene>
<sequence length="318" mass="35755">MTDVYQLSNRLYIIDTYDLKRKGRTASYVLKEDELTIIETSASPSVPHLLNGLSELGLSPDDIKNIIVTHIHLDHAGGAGLLLKHCPNAKVIVHPKGAKHLADPSRLIKGAKAVYGEKFEQLFDPILPIPEDRMVIKHHGETLKLSDSCTLTFYDTPGHSRHHFSIYDSKSKGIFSGDTLGIYYNELKKEKIDFILPSTSPNQFDPDEMLQSTSFIENLDVKEIYFSHFGVCHDPETVYSSIRKWMPIFLQAGEAGFQSITNNDFNAAVQAVEKELKNRISTYLTNIGVPENHKVYEILSVDCQVCAMGLVDYLTKKK</sequence>
<dbReference type="InterPro" id="IPR001279">
    <property type="entry name" value="Metallo-B-lactamas"/>
</dbReference>
<dbReference type="SUPFAM" id="SSF56281">
    <property type="entry name" value="Metallo-hydrolase/oxidoreductase"/>
    <property type="match status" value="1"/>
</dbReference>
<evidence type="ECO:0000313" key="3">
    <source>
        <dbReference type="Proteomes" id="UP001225646"/>
    </source>
</evidence>
<dbReference type="Pfam" id="PF00753">
    <property type="entry name" value="Lactamase_B"/>
    <property type="match status" value="1"/>
</dbReference>
<dbReference type="InterPro" id="IPR037482">
    <property type="entry name" value="ST1585_MBL-fold"/>
</dbReference>
<proteinExistence type="predicted"/>
<accession>A0ABT9VMJ8</accession>
<dbReference type="CDD" id="cd07726">
    <property type="entry name" value="ST1585-like_MBL-fold"/>
    <property type="match status" value="1"/>
</dbReference>
<organism evidence="2 3">
    <name type="scientific">Aeribacillus alveayuensis</name>
    <dbReference type="NCBI Taxonomy" id="279215"/>
    <lineage>
        <taxon>Bacteria</taxon>
        <taxon>Bacillati</taxon>
        <taxon>Bacillota</taxon>
        <taxon>Bacilli</taxon>
        <taxon>Bacillales</taxon>
        <taxon>Bacillaceae</taxon>
        <taxon>Aeribacillus</taxon>
    </lineage>
</organism>
<protein>
    <submittedName>
        <fullName evidence="2">Glyoxylase-like metal-dependent hydrolase (Beta-lactamase superfamily II)</fullName>
    </submittedName>
</protein>
<reference evidence="2 3" key="1">
    <citation type="submission" date="2023-07" db="EMBL/GenBank/DDBJ databases">
        <title>Genomic Encyclopedia of Type Strains, Phase IV (KMG-IV): sequencing the most valuable type-strain genomes for metagenomic binning, comparative biology and taxonomic classification.</title>
        <authorList>
            <person name="Goeker M."/>
        </authorList>
    </citation>
    <scope>NUCLEOTIDE SEQUENCE [LARGE SCALE GENOMIC DNA]</scope>
    <source>
        <strain evidence="2 3">DSM 19092</strain>
    </source>
</reference>
<name>A0ABT9VMJ8_9BACI</name>
<dbReference type="SMART" id="SM00849">
    <property type="entry name" value="Lactamase_B"/>
    <property type="match status" value="1"/>
</dbReference>
<evidence type="ECO:0000313" key="2">
    <source>
        <dbReference type="EMBL" id="MDQ0162201.1"/>
    </source>
</evidence>
<comment type="caution">
    <text evidence="2">The sequence shown here is derived from an EMBL/GenBank/DDBJ whole genome shotgun (WGS) entry which is preliminary data.</text>
</comment>
<dbReference type="InterPro" id="IPR036866">
    <property type="entry name" value="RibonucZ/Hydroxyglut_hydro"/>
</dbReference>
<dbReference type="InterPro" id="IPR050855">
    <property type="entry name" value="NDM-1-like"/>
</dbReference>
<evidence type="ECO:0000259" key="1">
    <source>
        <dbReference type="SMART" id="SM00849"/>
    </source>
</evidence>
<feature type="domain" description="Metallo-beta-lactamase" evidence="1">
    <location>
        <begin position="24"/>
        <end position="228"/>
    </location>
</feature>
<dbReference type="PANTHER" id="PTHR42951">
    <property type="entry name" value="METALLO-BETA-LACTAMASE DOMAIN-CONTAINING"/>
    <property type="match status" value="1"/>
</dbReference>
<keyword evidence="3" id="KW-1185">Reference proteome</keyword>
<dbReference type="Proteomes" id="UP001225646">
    <property type="component" value="Unassembled WGS sequence"/>
</dbReference>
<dbReference type="RefSeq" id="WP_419151712.1">
    <property type="nucleotide sequence ID" value="NZ_JAUSTR010000003.1"/>
</dbReference>
<dbReference type="Gene3D" id="3.60.15.10">
    <property type="entry name" value="Ribonuclease Z/Hydroxyacylglutathione hydrolase-like"/>
    <property type="match status" value="1"/>
</dbReference>